<organism evidence="1">
    <name type="scientific">viral metagenome</name>
    <dbReference type="NCBI Taxonomy" id="1070528"/>
    <lineage>
        <taxon>unclassified sequences</taxon>
        <taxon>metagenomes</taxon>
        <taxon>organismal metagenomes</taxon>
    </lineage>
</organism>
<sequence>MGDKLNFVCLVDDQGVATKGSETTLEALTRNWETDIWAGSTLRISIEDTLYIRKVTLNTNQKLTFKALPDGVKPRKGDEWVLRRSELTPLEKANEHNATITADNDILARDITPSNPPCLFRIMICLDTAGVFSAMITKAGSEQQFKFNSASNLTADAGYIFDLLVHSGDSINFQHSAAATLKTLRVQEIIGALQ</sequence>
<name>A0A6M3LXP5_9ZZZZ</name>
<reference evidence="1" key="1">
    <citation type="submission" date="2020-03" db="EMBL/GenBank/DDBJ databases">
        <title>The deep terrestrial virosphere.</title>
        <authorList>
            <person name="Holmfeldt K."/>
            <person name="Nilsson E."/>
            <person name="Simone D."/>
            <person name="Lopez-Fernandez M."/>
            <person name="Wu X."/>
            <person name="de Brujin I."/>
            <person name="Lundin D."/>
            <person name="Andersson A."/>
            <person name="Bertilsson S."/>
            <person name="Dopson M."/>
        </authorList>
    </citation>
    <scope>NUCLEOTIDE SEQUENCE</scope>
    <source>
        <strain evidence="1">MM171A00692</strain>
    </source>
</reference>
<dbReference type="EMBL" id="MT143681">
    <property type="protein sequence ID" value="QJB00098.1"/>
    <property type="molecule type" value="Genomic_DNA"/>
</dbReference>
<dbReference type="AlphaFoldDB" id="A0A6M3LXP5"/>
<protein>
    <submittedName>
        <fullName evidence="1">Uncharacterized protein</fullName>
    </submittedName>
</protein>
<evidence type="ECO:0000313" key="1">
    <source>
        <dbReference type="EMBL" id="QJB00098.1"/>
    </source>
</evidence>
<gene>
    <name evidence="1" type="ORF">MM171A00692_0003</name>
</gene>
<accession>A0A6M3LXP5</accession>
<proteinExistence type="predicted"/>